<feature type="binding site" evidence="7">
    <location>
        <position position="36"/>
    </location>
    <ligand>
        <name>substrate</name>
    </ligand>
</feature>
<sequence>MSQPKRIFIIGHSGAGKAVLAEALAKKLSWKYVNADFALEPSIGRTMTEILGNHGREEFHRCLSAILSYQITQKNIVVATDDSIVCDERNRKLLSSEFTIHLKVSIPVQMGRISYNRPLLPLDNYKGFLEQLRHERDALYEQVASFSLSSDSGTIEEHVLSVVKALGEATPT</sequence>
<dbReference type="Gene3D" id="3.40.50.300">
    <property type="entry name" value="P-loop containing nucleotide triphosphate hydrolases"/>
    <property type="match status" value="1"/>
</dbReference>
<comment type="function">
    <text evidence="7">Catalyzes the specific phosphorylation of the 3-hydroxyl group of shikimic acid using ATP as a cosubstrate.</text>
</comment>
<evidence type="ECO:0000313" key="8">
    <source>
        <dbReference type="EMBL" id="KTD20595.1"/>
    </source>
</evidence>
<accession>A0A0W0VKJ7</accession>
<dbReference type="eggNOG" id="COG0703">
    <property type="taxonomic scope" value="Bacteria"/>
</dbReference>
<keyword evidence="9" id="KW-1185">Reference proteome</keyword>
<dbReference type="EC" id="2.7.1.71" evidence="7"/>
<feature type="binding site" evidence="7">
    <location>
        <position position="117"/>
    </location>
    <ligand>
        <name>ATP</name>
        <dbReference type="ChEBI" id="CHEBI:30616"/>
    </ligand>
</feature>
<dbReference type="GO" id="GO:0004765">
    <property type="term" value="F:shikimate kinase activity"/>
    <property type="evidence" value="ECO:0007669"/>
    <property type="project" value="UniProtKB-UniRule"/>
</dbReference>
<dbReference type="AlphaFoldDB" id="A0A0W0VKJ7"/>
<dbReference type="GO" id="GO:0009073">
    <property type="term" value="P:aromatic amino acid family biosynthetic process"/>
    <property type="evidence" value="ECO:0007669"/>
    <property type="project" value="UniProtKB-KW"/>
</dbReference>
<dbReference type="HAMAP" id="MF_00109">
    <property type="entry name" value="Shikimate_kinase"/>
    <property type="match status" value="1"/>
</dbReference>
<dbReference type="STRING" id="45067.Llan_1780"/>
<dbReference type="PATRIC" id="fig|45067.4.peg.1869"/>
<dbReference type="PANTHER" id="PTHR21087:SF16">
    <property type="entry name" value="SHIKIMATE KINASE 1, CHLOROPLASTIC"/>
    <property type="match status" value="1"/>
</dbReference>
<keyword evidence="4 7" id="KW-0418">Kinase</keyword>
<comment type="subunit">
    <text evidence="7">Monomer.</text>
</comment>
<comment type="caution">
    <text evidence="8">The sequence shown here is derived from an EMBL/GenBank/DDBJ whole genome shotgun (WGS) entry which is preliminary data.</text>
</comment>
<dbReference type="Proteomes" id="UP000054869">
    <property type="component" value="Unassembled WGS sequence"/>
</dbReference>
<evidence type="ECO:0000256" key="7">
    <source>
        <dbReference type="HAMAP-Rule" id="MF_00109"/>
    </source>
</evidence>
<dbReference type="Pfam" id="PF01202">
    <property type="entry name" value="SKI"/>
    <property type="match status" value="1"/>
</dbReference>
<dbReference type="GO" id="GO:0005829">
    <property type="term" value="C:cytosol"/>
    <property type="evidence" value="ECO:0007669"/>
    <property type="project" value="TreeGrafter"/>
</dbReference>
<comment type="pathway">
    <text evidence="7">Metabolic intermediate biosynthesis; chorismate biosynthesis; chorismate from D-erythrose 4-phosphate and phosphoenolpyruvate: step 5/7.</text>
</comment>
<dbReference type="PANTHER" id="PTHR21087">
    <property type="entry name" value="SHIKIMATE KINASE"/>
    <property type="match status" value="1"/>
</dbReference>
<keyword evidence="3 7" id="KW-0547">Nucleotide-binding</keyword>
<dbReference type="EMBL" id="LNYI01000037">
    <property type="protein sequence ID" value="KTD20595.1"/>
    <property type="molecule type" value="Genomic_DNA"/>
</dbReference>
<dbReference type="GO" id="GO:0009423">
    <property type="term" value="P:chorismate biosynthetic process"/>
    <property type="evidence" value="ECO:0007669"/>
    <property type="project" value="UniProtKB-UniRule"/>
</dbReference>
<dbReference type="RefSeq" id="WP_051546274.1">
    <property type="nucleotide sequence ID" value="NZ_CAAAJD010000001.1"/>
</dbReference>
<dbReference type="CDD" id="cd00464">
    <property type="entry name" value="SK"/>
    <property type="match status" value="1"/>
</dbReference>
<organism evidence="8 9">
    <name type="scientific">Legionella lansingensis</name>
    <dbReference type="NCBI Taxonomy" id="45067"/>
    <lineage>
        <taxon>Bacteria</taxon>
        <taxon>Pseudomonadati</taxon>
        <taxon>Pseudomonadota</taxon>
        <taxon>Gammaproteobacteria</taxon>
        <taxon>Legionellales</taxon>
        <taxon>Legionellaceae</taxon>
        <taxon>Legionella</taxon>
    </lineage>
</organism>
<evidence type="ECO:0000256" key="4">
    <source>
        <dbReference type="ARBA" id="ARBA00022777"/>
    </source>
</evidence>
<keyword evidence="7" id="KW-0479">Metal-binding</keyword>
<dbReference type="InterPro" id="IPR000623">
    <property type="entry name" value="Shikimate_kinase/TSH1"/>
</dbReference>
<comment type="cofactor">
    <cofactor evidence="7">
        <name>Mg(2+)</name>
        <dbReference type="ChEBI" id="CHEBI:18420"/>
    </cofactor>
    <text evidence="7">Binds 1 Mg(2+) ion per subunit.</text>
</comment>
<comment type="subcellular location">
    <subcellularLocation>
        <location evidence="7">Cytoplasm</location>
    </subcellularLocation>
</comment>
<dbReference type="InterPro" id="IPR031322">
    <property type="entry name" value="Shikimate/glucono_kinase"/>
</dbReference>
<dbReference type="SUPFAM" id="SSF52540">
    <property type="entry name" value="P-loop containing nucleoside triphosphate hydrolases"/>
    <property type="match status" value="1"/>
</dbReference>
<evidence type="ECO:0000256" key="6">
    <source>
        <dbReference type="ARBA" id="ARBA00023141"/>
    </source>
</evidence>
<dbReference type="OrthoDB" id="9800332at2"/>
<evidence type="ECO:0000256" key="3">
    <source>
        <dbReference type="ARBA" id="ARBA00022741"/>
    </source>
</evidence>
<keyword evidence="1 7" id="KW-0028">Amino-acid biosynthesis</keyword>
<keyword evidence="2 7" id="KW-0808">Transferase</keyword>
<dbReference type="GO" id="GO:0000287">
    <property type="term" value="F:magnesium ion binding"/>
    <property type="evidence" value="ECO:0007669"/>
    <property type="project" value="UniProtKB-UniRule"/>
</dbReference>
<comment type="catalytic activity">
    <reaction evidence="7">
        <text>shikimate + ATP = 3-phosphoshikimate + ADP + H(+)</text>
        <dbReference type="Rhea" id="RHEA:13121"/>
        <dbReference type="ChEBI" id="CHEBI:15378"/>
        <dbReference type="ChEBI" id="CHEBI:30616"/>
        <dbReference type="ChEBI" id="CHEBI:36208"/>
        <dbReference type="ChEBI" id="CHEBI:145989"/>
        <dbReference type="ChEBI" id="CHEBI:456216"/>
        <dbReference type="EC" id="2.7.1.71"/>
    </reaction>
</comment>
<evidence type="ECO:0000313" key="9">
    <source>
        <dbReference type="Proteomes" id="UP000054869"/>
    </source>
</evidence>
<reference evidence="8 9" key="1">
    <citation type="submission" date="2015-11" db="EMBL/GenBank/DDBJ databases">
        <title>Genomic analysis of 38 Legionella species identifies large and diverse effector repertoires.</title>
        <authorList>
            <person name="Burstein D."/>
            <person name="Amaro F."/>
            <person name="Zusman T."/>
            <person name="Lifshitz Z."/>
            <person name="Cohen O."/>
            <person name="Gilbert J.A."/>
            <person name="Pupko T."/>
            <person name="Shuman H.A."/>
            <person name="Segal G."/>
        </authorList>
    </citation>
    <scope>NUCLEOTIDE SEQUENCE [LARGE SCALE GENOMIC DNA]</scope>
    <source>
        <strain evidence="8 9">ATCC 49751</strain>
    </source>
</reference>
<dbReference type="UniPathway" id="UPA00053">
    <property type="reaction ID" value="UER00088"/>
</dbReference>
<dbReference type="GO" id="GO:0005524">
    <property type="term" value="F:ATP binding"/>
    <property type="evidence" value="ECO:0007669"/>
    <property type="project" value="UniProtKB-UniRule"/>
</dbReference>
<feature type="binding site" evidence="7">
    <location>
        <position position="136"/>
    </location>
    <ligand>
        <name>substrate</name>
    </ligand>
</feature>
<name>A0A0W0VKJ7_9GAMM</name>
<dbReference type="InterPro" id="IPR027417">
    <property type="entry name" value="P-loop_NTPase"/>
</dbReference>
<comment type="caution">
    <text evidence="7">Lacks conserved residue(s) required for the propagation of feature annotation.</text>
</comment>
<keyword evidence="7" id="KW-0460">Magnesium</keyword>
<keyword evidence="6 7" id="KW-0057">Aromatic amino acid biosynthesis</keyword>
<evidence type="ECO:0000256" key="2">
    <source>
        <dbReference type="ARBA" id="ARBA00022679"/>
    </source>
</evidence>
<evidence type="ECO:0000256" key="5">
    <source>
        <dbReference type="ARBA" id="ARBA00022840"/>
    </source>
</evidence>
<dbReference type="PRINTS" id="PR01100">
    <property type="entry name" value="SHIKIMTKNASE"/>
</dbReference>
<gene>
    <name evidence="7" type="primary">aroK</name>
    <name evidence="8" type="ORF">Llan_1780</name>
</gene>
<keyword evidence="7" id="KW-0963">Cytoplasm</keyword>
<keyword evidence="5 7" id="KW-0067">ATP-binding</keyword>
<comment type="similarity">
    <text evidence="7">Belongs to the shikimate kinase family.</text>
</comment>
<proteinExistence type="inferred from homology"/>
<dbReference type="GO" id="GO:0008652">
    <property type="term" value="P:amino acid biosynthetic process"/>
    <property type="evidence" value="ECO:0007669"/>
    <property type="project" value="UniProtKB-KW"/>
</dbReference>
<feature type="binding site" evidence="7">
    <location>
        <begin position="14"/>
        <end position="19"/>
    </location>
    <ligand>
        <name>ATP</name>
        <dbReference type="ChEBI" id="CHEBI:30616"/>
    </ligand>
</feature>
<evidence type="ECO:0000256" key="1">
    <source>
        <dbReference type="ARBA" id="ARBA00022605"/>
    </source>
</evidence>
<protein>
    <recommendedName>
        <fullName evidence="7">Shikimate kinase</fullName>
        <shortName evidence="7">SK</shortName>
        <ecNumber evidence="7">2.7.1.71</ecNumber>
    </recommendedName>
</protein>